<organism evidence="3 4">
    <name type="scientific">Halobellus litoreus</name>
    <dbReference type="NCBI Taxonomy" id="755310"/>
    <lineage>
        <taxon>Archaea</taxon>
        <taxon>Methanobacteriati</taxon>
        <taxon>Methanobacteriota</taxon>
        <taxon>Stenosarchaea group</taxon>
        <taxon>Halobacteria</taxon>
        <taxon>Halobacteriales</taxon>
        <taxon>Haloferacaceae</taxon>
        <taxon>Halobellus</taxon>
    </lineage>
</organism>
<dbReference type="GO" id="GO:0016787">
    <property type="term" value="F:hydrolase activity"/>
    <property type="evidence" value="ECO:0007669"/>
    <property type="project" value="UniProtKB-KW"/>
</dbReference>
<dbReference type="EMBL" id="JBHUDP010000002">
    <property type="protein sequence ID" value="MFD1685237.1"/>
    <property type="molecule type" value="Genomic_DNA"/>
</dbReference>
<evidence type="ECO:0000259" key="2">
    <source>
        <dbReference type="Pfam" id="PF00561"/>
    </source>
</evidence>
<dbReference type="InterPro" id="IPR050266">
    <property type="entry name" value="AB_hydrolase_sf"/>
</dbReference>
<comment type="caution">
    <text evidence="3">The sequence shown here is derived from an EMBL/GenBank/DDBJ whole genome shotgun (WGS) entry which is preliminary data.</text>
</comment>
<dbReference type="InterPro" id="IPR000073">
    <property type="entry name" value="AB_hydrolase_1"/>
</dbReference>
<evidence type="ECO:0000313" key="3">
    <source>
        <dbReference type="EMBL" id="MFD1685237.1"/>
    </source>
</evidence>
<evidence type="ECO:0000313" key="4">
    <source>
        <dbReference type="Proteomes" id="UP001597092"/>
    </source>
</evidence>
<protein>
    <submittedName>
        <fullName evidence="3">Alpha/beta fold hydrolase</fullName>
    </submittedName>
</protein>
<proteinExistence type="predicted"/>
<dbReference type="Gene3D" id="3.40.50.1820">
    <property type="entry name" value="alpha/beta hydrolase"/>
    <property type="match status" value="1"/>
</dbReference>
<accession>A0ABD6DUF7</accession>
<sequence>MVRTSNGDVGLYYETAGSGPTVAFVGDVGYGAWQWGWQHAAVAGPYESLVADLRGTGRSDAPSGPYAVEDLVADFTTVLSDAGVRSAHVVGAGLGGMVALEAARTTARVDSLVLLGTAASGADLDLEPLWGDPDDPDALESSLAAGLSDAFVDARPDAVERMVEWRSEADADRAAWEAQAAAVADFDVSDRLYEITAPALVCHGRDDAVWPPARGEALAEGLPRGEFYGVEDAGHFVHVEASRRVNDDLIGFLDGQVEE</sequence>
<reference evidence="3 4" key="1">
    <citation type="journal article" date="2019" name="Int. J. Syst. Evol. Microbiol.">
        <title>The Global Catalogue of Microorganisms (GCM) 10K type strain sequencing project: providing services to taxonomists for standard genome sequencing and annotation.</title>
        <authorList>
            <consortium name="The Broad Institute Genomics Platform"/>
            <consortium name="The Broad Institute Genome Sequencing Center for Infectious Disease"/>
            <person name="Wu L."/>
            <person name="Ma J."/>
        </authorList>
    </citation>
    <scope>NUCLEOTIDE SEQUENCE [LARGE SCALE GENOMIC DNA]</scope>
    <source>
        <strain evidence="3 4">CGMCC 1.10387</strain>
    </source>
</reference>
<dbReference type="PANTHER" id="PTHR43798:SF31">
    <property type="entry name" value="AB HYDROLASE SUPERFAMILY PROTEIN YCLE"/>
    <property type="match status" value="1"/>
</dbReference>
<dbReference type="AlphaFoldDB" id="A0ABD6DUF7"/>
<dbReference type="PRINTS" id="PR00111">
    <property type="entry name" value="ABHYDROLASE"/>
</dbReference>
<dbReference type="Proteomes" id="UP001597092">
    <property type="component" value="Unassembled WGS sequence"/>
</dbReference>
<gene>
    <name evidence="3" type="ORF">ACFSAS_06365</name>
</gene>
<dbReference type="InterPro" id="IPR029058">
    <property type="entry name" value="AB_hydrolase_fold"/>
</dbReference>
<name>A0ABD6DUF7_9EURY</name>
<feature type="domain" description="AB hydrolase-1" evidence="2">
    <location>
        <begin position="46"/>
        <end position="240"/>
    </location>
</feature>
<dbReference type="PANTHER" id="PTHR43798">
    <property type="entry name" value="MONOACYLGLYCEROL LIPASE"/>
    <property type="match status" value="1"/>
</dbReference>
<dbReference type="RefSeq" id="WP_256306793.1">
    <property type="nucleotide sequence ID" value="NZ_JANHAW010000001.1"/>
</dbReference>
<keyword evidence="4" id="KW-1185">Reference proteome</keyword>
<dbReference type="SUPFAM" id="SSF53474">
    <property type="entry name" value="alpha/beta-Hydrolases"/>
    <property type="match status" value="1"/>
</dbReference>
<evidence type="ECO:0000256" key="1">
    <source>
        <dbReference type="ARBA" id="ARBA00022801"/>
    </source>
</evidence>
<keyword evidence="1 3" id="KW-0378">Hydrolase</keyword>
<dbReference type="Pfam" id="PF00561">
    <property type="entry name" value="Abhydrolase_1"/>
    <property type="match status" value="1"/>
</dbReference>